<dbReference type="Pfam" id="PF05133">
    <property type="entry name" value="SPP1_portal"/>
    <property type="match status" value="1"/>
</dbReference>
<evidence type="ECO:0000256" key="1">
    <source>
        <dbReference type="SAM" id="MobiDB-lite"/>
    </source>
</evidence>
<protein>
    <submittedName>
        <fullName evidence="2">Phage portal protein</fullName>
    </submittedName>
</protein>
<evidence type="ECO:0000313" key="2">
    <source>
        <dbReference type="EMBL" id="AZQ70307.1"/>
    </source>
</evidence>
<keyword evidence="3" id="KW-1185">Reference proteome</keyword>
<name>A0A3S9PCZ7_STRLT</name>
<proteinExistence type="predicted"/>
<dbReference type="Proteomes" id="UP000267900">
    <property type="component" value="Chromosome"/>
</dbReference>
<sequence>MDSLTEVASVLTQRARHARGLIQRDYERLNLADRYLRGFHRAPFIPKKANPEFRALVKRSFDNIVPLIVDAPTNAMGVDGYRRSGSDTNAPEWKWWQANRLDQRQHQVHRGALAAGHSYVTVLPGMRPGEKRDRPQVRAYDAVKTVAVYEDPTFDPFPLYALHLDRTPGDGGQEPHTGRLIDDQAVYHLDFESGDPKVTKVEQHGMGVCPVVRFAPAVDLQGRTQGLVERVMTTQDRINQMTLNMLIAQHYGAFAIRFATGLAPVEVLDEYGDPVRDENGQPTFLPPVLDPSTLLVSPNAETEFGQLPAQSTKDLQDSIAMAVKHACMVTETPPHYVMSDMVNMAADALAAAESAFMRKVAEVQAAFGESWESVMRLCALVAGDRAGFEDEESEVVWADRGNRSFAQAADAGLKLSQIGVPLGIVLRKVPGFTQSDIDEAVKEWKAAQEQRLREIAASQQAKAPDEGVNDGDERGRAAGDSRVPAGAGAHSR</sequence>
<evidence type="ECO:0000313" key="3">
    <source>
        <dbReference type="Proteomes" id="UP000267900"/>
    </source>
</evidence>
<dbReference type="InterPro" id="IPR021145">
    <property type="entry name" value="Portal_protein_SPP1_Gp6-like"/>
</dbReference>
<feature type="region of interest" description="Disordered" evidence="1">
    <location>
        <begin position="452"/>
        <end position="492"/>
    </location>
</feature>
<dbReference type="OrthoDB" id="1780383at2"/>
<dbReference type="AlphaFoldDB" id="A0A3S9PCZ7"/>
<dbReference type="EMBL" id="CP034587">
    <property type="protein sequence ID" value="AZQ70307.1"/>
    <property type="molecule type" value="Genomic_DNA"/>
</dbReference>
<reference evidence="2 3" key="1">
    <citation type="submission" date="2018-12" db="EMBL/GenBank/DDBJ databases">
        <title>The whole draft genome of Streptomyce luteoverticillatus CGMCC 15060.</title>
        <authorList>
            <person name="Feng Z."/>
            <person name="Chen G."/>
            <person name="Zhang J."/>
            <person name="Zhu H."/>
            <person name="Yu X."/>
            <person name="Zhang W."/>
            <person name="Zhang X."/>
        </authorList>
    </citation>
    <scope>NUCLEOTIDE SEQUENCE [LARGE SCALE GENOMIC DNA]</scope>
    <source>
        <strain evidence="2 3">CGMCC 15060</strain>
    </source>
</reference>
<accession>A0A3S9PCZ7</accession>
<gene>
    <name evidence="2" type="ORF">EKH77_02920</name>
</gene>
<organism evidence="2 3">
    <name type="scientific">Streptomyces luteoverticillatus</name>
    <name type="common">Streptoverticillium luteoverticillatus</name>
    <dbReference type="NCBI Taxonomy" id="66425"/>
    <lineage>
        <taxon>Bacteria</taxon>
        <taxon>Bacillati</taxon>
        <taxon>Actinomycetota</taxon>
        <taxon>Actinomycetes</taxon>
        <taxon>Kitasatosporales</taxon>
        <taxon>Streptomycetaceae</taxon>
        <taxon>Streptomyces</taxon>
    </lineage>
</organism>